<evidence type="ECO:0000313" key="17">
    <source>
        <dbReference type="EMBL" id="KAJ8040866.1"/>
    </source>
</evidence>
<organism evidence="17 18">
    <name type="scientific">Holothuria leucospilota</name>
    <name type="common">Black long sea cucumber</name>
    <name type="synonym">Mertensiothuria leucospilota</name>
    <dbReference type="NCBI Taxonomy" id="206669"/>
    <lineage>
        <taxon>Eukaryota</taxon>
        <taxon>Metazoa</taxon>
        <taxon>Echinodermata</taxon>
        <taxon>Eleutherozoa</taxon>
        <taxon>Echinozoa</taxon>
        <taxon>Holothuroidea</taxon>
        <taxon>Aspidochirotacea</taxon>
        <taxon>Aspidochirotida</taxon>
        <taxon>Holothuriidae</taxon>
        <taxon>Holothuria</taxon>
    </lineage>
</organism>
<feature type="chain" id="PRO_5040304044" description="Alpha-amylase" evidence="14">
    <location>
        <begin position="17"/>
        <end position="498"/>
    </location>
</feature>
<evidence type="ECO:0000256" key="4">
    <source>
        <dbReference type="ARBA" id="ARBA00008061"/>
    </source>
</evidence>
<keyword evidence="10 13" id="KW-0119">Carbohydrate metabolism</keyword>
<dbReference type="Pfam" id="PF00128">
    <property type="entry name" value="Alpha-amylase"/>
    <property type="match status" value="1"/>
</dbReference>
<dbReference type="SUPFAM" id="SSF51445">
    <property type="entry name" value="(Trans)glycosidases"/>
    <property type="match status" value="1"/>
</dbReference>
<evidence type="ECO:0000256" key="5">
    <source>
        <dbReference type="ARBA" id="ARBA00012595"/>
    </source>
</evidence>
<dbReference type="SMART" id="SM00632">
    <property type="entry name" value="Aamy_C"/>
    <property type="match status" value="1"/>
</dbReference>
<evidence type="ECO:0000256" key="2">
    <source>
        <dbReference type="ARBA" id="ARBA00001913"/>
    </source>
</evidence>
<comment type="catalytic activity">
    <reaction evidence="1 13">
        <text>Endohydrolysis of (1-&gt;4)-alpha-D-glucosidic linkages in polysaccharides containing three or more (1-&gt;4)-alpha-linked D-glucose units.</text>
        <dbReference type="EC" id="3.2.1.1"/>
    </reaction>
</comment>
<dbReference type="PRINTS" id="PR00110">
    <property type="entry name" value="ALPHAAMYLASE"/>
</dbReference>
<evidence type="ECO:0000256" key="8">
    <source>
        <dbReference type="ARBA" id="ARBA00022837"/>
    </source>
</evidence>
<reference evidence="17" key="1">
    <citation type="submission" date="2021-10" db="EMBL/GenBank/DDBJ databases">
        <title>Tropical sea cucumber genome reveals ecological adaptation and Cuvierian tubules defense mechanism.</title>
        <authorList>
            <person name="Chen T."/>
        </authorList>
    </citation>
    <scope>NUCLEOTIDE SEQUENCE</scope>
    <source>
        <strain evidence="17">Nanhai2018</strain>
        <tissue evidence="17">Muscle</tissue>
    </source>
</reference>
<dbReference type="SUPFAM" id="SSF51011">
    <property type="entry name" value="Glycosyl hydrolase domain"/>
    <property type="match status" value="1"/>
</dbReference>
<dbReference type="Proteomes" id="UP001152320">
    <property type="component" value="Chromosome 6"/>
</dbReference>
<keyword evidence="9" id="KW-0868">Chloride</keyword>
<dbReference type="InterPro" id="IPR006048">
    <property type="entry name" value="A-amylase/branching_C"/>
</dbReference>
<evidence type="ECO:0000256" key="6">
    <source>
        <dbReference type="ARBA" id="ARBA00022723"/>
    </source>
</evidence>
<evidence type="ECO:0000256" key="11">
    <source>
        <dbReference type="ARBA" id="ARBA00023295"/>
    </source>
</evidence>
<dbReference type="InterPro" id="IPR031319">
    <property type="entry name" value="A-amylase_C"/>
</dbReference>
<evidence type="ECO:0000259" key="16">
    <source>
        <dbReference type="SMART" id="SM00642"/>
    </source>
</evidence>
<comment type="cofactor">
    <cofactor evidence="3">
        <name>chloride</name>
        <dbReference type="ChEBI" id="CHEBI:17996"/>
    </cofactor>
</comment>
<keyword evidence="14" id="KW-0732">Signal</keyword>
<dbReference type="InterPro" id="IPR006047">
    <property type="entry name" value="GH13_cat_dom"/>
</dbReference>
<gene>
    <name evidence="17" type="ORF">HOLleu_15292</name>
</gene>
<proteinExistence type="inferred from homology"/>
<keyword evidence="18" id="KW-1185">Reference proteome</keyword>
<dbReference type="AlphaFoldDB" id="A0A9Q1CA38"/>
<evidence type="ECO:0000259" key="15">
    <source>
        <dbReference type="SMART" id="SM00632"/>
    </source>
</evidence>
<sequence>MKVLILLLLVTAVVKGQYDLNMAYGRSTMVHLFEWSWDDIANECENFLAPYDYGGVQVSPPSEHYLSPDNVWWDRYQPVSYKLDCKKGDETAFKNMVTRCNNVGVRIYVDAVINHMAAGGCKYLTTSSGGSSYDAGAYSFPAVPYSSWDFNVPNGYCPSSNGGVNDYGNAEEVRNCNLLGLTDLSMGNSYVQDKIVEYLNNLISMGVAGFRVDAVKHMWPDHLKSIYDRLDNLDSSVFGFGKRPFFVQEVIDMGHGEPITAGEYTHIGRVTEFKYSDKIGTVALGYDQMKWLHNFGEDWGFMSRDYALVFVDNHDNQRNHGGGGNIVTHTSSKQYKIASTFMLGYDYGVTRVMSSFFFSDNDYGGPSNSPYFTSDGACNVNSGWVCEHRWREIRNMVGFRKTCDGQGVNNWWDNGNNMIAFSRGSKGFIAINGDSYQMSEWLQTGMPAGTYCDVISGDKSGNSCTGNAITVYSDGEAYFEISNSSDSPIIAIHANSKL</sequence>
<dbReference type="GO" id="GO:0004556">
    <property type="term" value="F:alpha-amylase activity"/>
    <property type="evidence" value="ECO:0007669"/>
    <property type="project" value="UniProtKB-UniRule"/>
</dbReference>
<feature type="signal peptide" evidence="14">
    <location>
        <begin position="1"/>
        <end position="16"/>
    </location>
</feature>
<evidence type="ECO:0000256" key="14">
    <source>
        <dbReference type="SAM" id="SignalP"/>
    </source>
</evidence>
<dbReference type="Gene3D" id="2.60.40.1180">
    <property type="entry name" value="Golgi alpha-mannosidase II"/>
    <property type="match status" value="1"/>
</dbReference>
<evidence type="ECO:0000256" key="10">
    <source>
        <dbReference type="ARBA" id="ARBA00023277"/>
    </source>
</evidence>
<keyword evidence="6" id="KW-0479">Metal-binding</keyword>
<name>A0A9Q1CA38_HOLLE</name>
<dbReference type="EC" id="3.2.1.1" evidence="5 13"/>
<comment type="cofactor">
    <cofactor evidence="2">
        <name>Ca(2+)</name>
        <dbReference type="ChEBI" id="CHEBI:29108"/>
    </cofactor>
</comment>
<dbReference type="Gene3D" id="3.20.20.80">
    <property type="entry name" value="Glycosidases"/>
    <property type="match status" value="1"/>
</dbReference>
<comment type="similarity">
    <text evidence="4 12">Belongs to the glycosyl hydrolase 13 family.</text>
</comment>
<protein>
    <recommendedName>
        <fullName evidence="5 13">Alpha-amylase</fullName>
        <ecNumber evidence="5 13">3.2.1.1</ecNumber>
    </recommendedName>
</protein>
<dbReference type="PANTHER" id="PTHR43447">
    <property type="entry name" value="ALPHA-AMYLASE"/>
    <property type="match status" value="1"/>
</dbReference>
<evidence type="ECO:0000256" key="9">
    <source>
        <dbReference type="ARBA" id="ARBA00023214"/>
    </source>
</evidence>
<dbReference type="GO" id="GO:0005975">
    <property type="term" value="P:carbohydrate metabolic process"/>
    <property type="evidence" value="ECO:0007669"/>
    <property type="project" value="InterPro"/>
</dbReference>
<dbReference type="GO" id="GO:0046872">
    <property type="term" value="F:metal ion binding"/>
    <property type="evidence" value="ECO:0007669"/>
    <property type="project" value="UniProtKB-KW"/>
</dbReference>
<feature type="domain" description="Glycosyl hydrolase family 13 catalytic" evidence="16">
    <location>
        <begin position="27"/>
        <end position="400"/>
    </location>
</feature>
<evidence type="ECO:0000256" key="3">
    <source>
        <dbReference type="ARBA" id="ARBA00001923"/>
    </source>
</evidence>
<dbReference type="OrthoDB" id="550577at2759"/>
<keyword evidence="7 13" id="KW-0378">Hydrolase</keyword>
<dbReference type="Pfam" id="PF02806">
    <property type="entry name" value="Alpha-amylase_C"/>
    <property type="match status" value="1"/>
</dbReference>
<feature type="domain" description="Alpha-amylase C-terminal" evidence="15">
    <location>
        <begin position="409"/>
        <end position="497"/>
    </location>
</feature>
<accession>A0A9Q1CA38</accession>
<dbReference type="SMART" id="SM00642">
    <property type="entry name" value="Aamy"/>
    <property type="match status" value="1"/>
</dbReference>
<evidence type="ECO:0000256" key="7">
    <source>
        <dbReference type="ARBA" id="ARBA00022801"/>
    </source>
</evidence>
<dbReference type="EMBL" id="JAIZAY010000006">
    <property type="protein sequence ID" value="KAJ8040866.1"/>
    <property type="molecule type" value="Genomic_DNA"/>
</dbReference>
<dbReference type="CDD" id="cd11317">
    <property type="entry name" value="AmyAc_bac_euk_AmyA"/>
    <property type="match status" value="1"/>
</dbReference>
<keyword evidence="11 13" id="KW-0326">Glycosidase</keyword>
<dbReference type="InterPro" id="IPR006046">
    <property type="entry name" value="Alpha_amylase"/>
</dbReference>
<comment type="caution">
    <text evidence="17">The sequence shown here is derived from an EMBL/GenBank/DDBJ whole genome shotgun (WGS) entry which is preliminary data.</text>
</comment>
<keyword evidence="8" id="KW-0106">Calcium</keyword>
<dbReference type="InterPro" id="IPR013780">
    <property type="entry name" value="Glyco_hydro_b"/>
</dbReference>
<evidence type="ECO:0000313" key="18">
    <source>
        <dbReference type="Proteomes" id="UP001152320"/>
    </source>
</evidence>
<evidence type="ECO:0000256" key="13">
    <source>
        <dbReference type="RuleBase" id="RU361134"/>
    </source>
</evidence>
<dbReference type="InterPro" id="IPR017853">
    <property type="entry name" value="GH"/>
</dbReference>
<evidence type="ECO:0000256" key="12">
    <source>
        <dbReference type="RuleBase" id="RU003615"/>
    </source>
</evidence>
<evidence type="ECO:0000256" key="1">
    <source>
        <dbReference type="ARBA" id="ARBA00000548"/>
    </source>
</evidence>